<comment type="caution">
    <text evidence="1">The sequence shown here is derived from an EMBL/GenBank/DDBJ whole genome shotgun (WGS) entry which is preliminary data.</text>
</comment>
<protein>
    <submittedName>
        <fullName evidence="1">Uncharacterized protein</fullName>
    </submittedName>
</protein>
<keyword evidence="2" id="KW-1185">Reference proteome</keyword>
<dbReference type="AlphaFoldDB" id="U3A8B1"/>
<accession>U3A8B1</accession>
<sequence length="141" mass="16543">MSQNLNIQVTFLSNFNLVHDKAENLQDDKRLGDVLNQRETLNCSHCDFHEVRNLCEFIDDYDMNISCEDLSSAFKAHSILEQLRQELKNKPYINASSVTELKLILLKKEVLELFNLIFLPKGTCTFHYIHFQLLDAKFNQY</sequence>
<evidence type="ECO:0000313" key="2">
    <source>
        <dbReference type="Proteomes" id="UP000016567"/>
    </source>
</evidence>
<dbReference type="EMBL" id="BATL01000039">
    <property type="protein sequence ID" value="GAD76186.1"/>
    <property type="molecule type" value="Genomic_DNA"/>
</dbReference>
<reference evidence="1 2" key="1">
    <citation type="submission" date="2013-09" db="EMBL/GenBank/DDBJ databases">
        <title>Whole genome shotgun sequence of Vibrio azureus NBRC 104587.</title>
        <authorList>
            <person name="Isaki S."/>
            <person name="Hosoyama A."/>
            <person name="Numata M."/>
            <person name="Hashimoto M."/>
            <person name="Hosoyama Y."/>
            <person name="Tsuchikane K."/>
            <person name="Noguchi M."/>
            <person name="Hirakata S."/>
            <person name="Ichikawa N."/>
            <person name="Ohji S."/>
            <person name="Yamazoe A."/>
            <person name="Fujita N."/>
        </authorList>
    </citation>
    <scope>NUCLEOTIDE SEQUENCE [LARGE SCALE GENOMIC DNA]</scope>
    <source>
        <strain evidence="1 2">NBRC 104587</strain>
    </source>
</reference>
<name>U3A8B1_9VIBR</name>
<dbReference type="RefSeq" id="WP_021709936.1">
    <property type="nucleotide sequence ID" value="NZ_BAOB01000304.1"/>
</dbReference>
<proteinExistence type="predicted"/>
<evidence type="ECO:0000313" key="1">
    <source>
        <dbReference type="EMBL" id="GAD76186.1"/>
    </source>
</evidence>
<organism evidence="1 2">
    <name type="scientific">Vibrio azureus NBRC 104587</name>
    <dbReference type="NCBI Taxonomy" id="1219077"/>
    <lineage>
        <taxon>Bacteria</taxon>
        <taxon>Pseudomonadati</taxon>
        <taxon>Pseudomonadota</taxon>
        <taxon>Gammaproteobacteria</taxon>
        <taxon>Vibrionales</taxon>
        <taxon>Vibrionaceae</taxon>
        <taxon>Vibrio</taxon>
    </lineage>
</organism>
<dbReference type="Proteomes" id="UP000016567">
    <property type="component" value="Unassembled WGS sequence"/>
</dbReference>
<gene>
    <name evidence="1" type="ORF">VAZ01S_039_00110</name>
</gene>